<keyword evidence="8" id="KW-0963">Cytoplasm</keyword>
<name>A0A4P7NZV6_9GAMM</name>
<dbReference type="NCBIfam" id="TIGR00708">
    <property type="entry name" value="cobA"/>
    <property type="match status" value="1"/>
</dbReference>
<dbReference type="CDD" id="cd00561">
    <property type="entry name" value="CobA_ACA"/>
    <property type="match status" value="1"/>
</dbReference>
<dbReference type="EC" id="2.5.1.17" evidence="3 8"/>
<keyword evidence="10" id="KW-1185">Reference proteome</keyword>
<accession>A0A4P7NZV6</accession>
<dbReference type="PANTHER" id="PTHR46638">
    <property type="entry name" value="CORRINOID ADENOSYLTRANSFERASE"/>
    <property type="match status" value="1"/>
</dbReference>
<keyword evidence="8" id="KW-0547">Nucleotide-binding</keyword>
<dbReference type="UniPathway" id="UPA00148">
    <property type="reaction ID" value="UER00233"/>
</dbReference>
<comment type="subcellular location">
    <subcellularLocation>
        <location evidence="8">Cytoplasm</location>
    </subcellularLocation>
</comment>
<sequence length="204" mass="22772">MANSVDPLTEKHNKIMKRRKAFMDHKIQKATGSKGLLLVNTGDGKGKSSSAFGMVVRALGHDMKVAVVQFIKGAMETGEERFFNRFPDDIIFKAMGEGFTWDTQDRARDIEICEVAWSQAKSFLQDDSIDLVVLDELNVALSYQYLAFDVIRKDIETRCEGQHVIVTGRGAPEELIEMADTVTEMTLVKHAFDKGIQAQAGIEL</sequence>
<dbReference type="InterPro" id="IPR027417">
    <property type="entry name" value="P-loop_NTPase"/>
</dbReference>
<evidence type="ECO:0000256" key="1">
    <source>
        <dbReference type="ARBA" id="ARBA00005121"/>
    </source>
</evidence>
<comment type="catalytic activity">
    <reaction evidence="7 8">
        <text>2 cob(II)alamin + reduced [electron-transfer flavoprotein] + 2 ATP = 2 adenosylcob(III)alamin + 2 triphosphate + oxidized [electron-transfer flavoprotein] + 3 H(+)</text>
        <dbReference type="Rhea" id="RHEA:28671"/>
        <dbReference type="Rhea" id="RHEA-COMP:10685"/>
        <dbReference type="Rhea" id="RHEA-COMP:10686"/>
        <dbReference type="ChEBI" id="CHEBI:15378"/>
        <dbReference type="ChEBI" id="CHEBI:16304"/>
        <dbReference type="ChEBI" id="CHEBI:18036"/>
        <dbReference type="ChEBI" id="CHEBI:18408"/>
        <dbReference type="ChEBI" id="CHEBI:30616"/>
        <dbReference type="ChEBI" id="CHEBI:57692"/>
        <dbReference type="ChEBI" id="CHEBI:58307"/>
        <dbReference type="EC" id="2.5.1.17"/>
    </reaction>
</comment>
<reference evidence="9 10" key="1">
    <citation type="submission" date="2018-08" db="EMBL/GenBank/DDBJ databases">
        <title>Horizontal acquisition of hydrogen conversion ability and other habitat adaptations in Hydrogenovibrio crunogenus strains.</title>
        <authorList>
            <person name="Gonnella G."/>
            <person name="Adam N."/>
            <person name="Perner M."/>
        </authorList>
    </citation>
    <scope>NUCLEOTIDE SEQUENCE [LARGE SCALE GENOMIC DNA]</scope>
    <source>
        <strain evidence="9 10">SP-41</strain>
    </source>
</reference>
<keyword evidence="4 8" id="KW-0627">Porphyrin biosynthesis</keyword>
<protein>
    <recommendedName>
        <fullName evidence="3 8">Corrinoid adenosyltransferase</fullName>
        <ecNumber evidence="3 8">2.5.1.17</ecNumber>
    </recommendedName>
    <alternativeName>
        <fullName evidence="8">Cob(II)alamin adenosyltransferase</fullName>
    </alternativeName>
    <alternativeName>
        <fullName evidence="8">Cob(II)yrinic acid a,c-diamide adenosyltransferase</fullName>
    </alternativeName>
</protein>
<comment type="similarity">
    <text evidence="2 8">Belongs to the Cob(I)alamin adenosyltransferase family.</text>
</comment>
<evidence type="ECO:0000256" key="7">
    <source>
        <dbReference type="ARBA" id="ARBA00048692"/>
    </source>
</evidence>
<evidence type="ECO:0000256" key="4">
    <source>
        <dbReference type="ARBA" id="ARBA00023244"/>
    </source>
</evidence>
<dbReference type="RefSeq" id="WP_135796028.1">
    <property type="nucleotide sequence ID" value="NZ_CP032096.1"/>
</dbReference>
<dbReference type="InterPro" id="IPR003724">
    <property type="entry name" value="CblAdoTrfase_CobA"/>
</dbReference>
<dbReference type="EMBL" id="CP032096">
    <property type="protein sequence ID" value="QBZ83400.1"/>
    <property type="molecule type" value="Genomic_DNA"/>
</dbReference>
<evidence type="ECO:0000256" key="6">
    <source>
        <dbReference type="ARBA" id="ARBA00048555"/>
    </source>
</evidence>
<dbReference type="Gene3D" id="3.40.50.300">
    <property type="entry name" value="P-loop containing nucleotide triphosphate hydrolases"/>
    <property type="match status" value="1"/>
</dbReference>
<evidence type="ECO:0000313" key="9">
    <source>
        <dbReference type="EMBL" id="QBZ83400.1"/>
    </source>
</evidence>
<evidence type="ECO:0000256" key="5">
    <source>
        <dbReference type="ARBA" id="ARBA00024929"/>
    </source>
</evidence>
<comment type="catalytic activity">
    <reaction evidence="6 8">
        <text>2 cob(II)yrinate a,c diamide + reduced [electron-transfer flavoprotein] + 2 ATP = 2 adenosylcob(III)yrinate a,c-diamide + 2 triphosphate + oxidized [electron-transfer flavoprotein] + 3 H(+)</text>
        <dbReference type="Rhea" id="RHEA:11528"/>
        <dbReference type="Rhea" id="RHEA-COMP:10685"/>
        <dbReference type="Rhea" id="RHEA-COMP:10686"/>
        <dbReference type="ChEBI" id="CHEBI:15378"/>
        <dbReference type="ChEBI" id="CHEBI:18036"/>
        <dbReference type="ChEBI" id="CHEBI:30616"/>
        <dbReference type="ChEBI" id="CHEBI:57692"/>
        <dbReference type="ChEBI" id="CHEBI:58307"/>
        <dbReference type="ChEBI" id="CHEBI:58503"/>
        <dbReference type="ChEBI" id="CHEBI:58537"/>
        <dbReference type="EC" id="2.5.1.17"/>
    </reaction>
</comment>
<dbReference type="GO" id="GO:0008817">
    <property type="term" value="F:corrinoid adenosyltransferase activity"/>
    <property type="evidence" value="ECO:0007669"/>
    <property type="project" value="UniProtKB-UniRule"/>
</dbReference>
<comment type="function">
    <text evidence="5 8">Required for both de novo synthesis of the corrin ring for the assimilation of exogenous corrinoids. Participates in the adenosylation of a variety of incomplete and complete corrinoids.</text>
</comment>
<dbReference type="Pfam" id="PF02572">
    <property type="entry name" value="CobA_CobO_BtuR"/>
    <property type="match status" value="1"/>
</dbReference>
<dbReference type="GO" id="GO:0005524">
    <property type="term" value="F:ATP binding"/>
    <property type="evidence" value="ECO:0007669"/>
    <property type="project" value="UniProtKB-UniRule"/>
</dbReference>
<evidence type="ECO:0000256" key="3">
    <source>
        <dbReference type="ARBA" id="ARBA00012454"/>
    </source>
</evidence>
<dbReference type="OrthoDB" id="9810309at2"/>
<evidence type="ECO:0000256" key="8">
    <source>
        <dbReference type="PIRNR" id="PIRNR015617"/>
    </source>
</evidence>
<dbReference type="GO" id="GO:0005737">
    <property type="term" value="C:cytoplasm"/>
    <property type="evidence" value="ECO:0007669"/>
    <property type="project" value="UniProtKB-SubCell"/>
</dbReference>
<dbReference type="AlphaFoldDB" id="A0A4P7NZV6"/>
<evidence type="ECO:0000256" key="2">
    <source>
        <dbReference type="ARBA" id="ARBA00007487"/>
    </source>
</evidence>
<dbReference type="GO" id="GO:0009236">
    <property type="term" value="P:cobalamin biosynthetic process"/>
    <property type="evidence" value="ECO:0007669"/>
    <property type="project" value="UniProtKB-UniRule"/>
</dbReference>
<proteinExistence type="inferred from homology"/>
<evidence type="ECO:0000313" key="10">
    <source>
        <dbReference type="Proteomes" id="UP000296201"/>
    </source>
</evidence>
<keyword evidence="8 9" id="KW-0808">Transferase</keyword>
<dbReference type="NCBIfam" id="NF004637">
    <property type="entry name" value="PRK05986.1"/>
    <property type="match status" value="1"/>
</dbReference>
<comment type="pathway">
    <text evidence="1 8">Cofactor biosynthesis; adenosylcobalamin biosynthesis; adenosylcobalamin from cob(II)yrinate a,c-diamide: step 2/7.</text>
</comment>
<keyword evidence="8" id="KW-0067">ATP-binding</keyword>
<dbReference type="SUPFAM" id="SSF52540">
    <property type="entry name" value="P-loop containing nucleoside triphosphate hydrolases"/>
    <property type="match status" value="1"/>
</dbReference>
<dbReference type="PIRSF" id="PIRSF015617">
    <property type="entry name" value="Adensltrnsf_CobA"/>
    <property type="match status" value="1"/>
</dbReference>
<keyword evidence="8" id="KW-0169">Cobalamin biosynthesis</keyword>
<dbReference type="GO" id="GO:0006779">
    <property type="term" value="P:porphyrin-containing compound biosynthetic process"/>
    <property type="evidence" value="ECO:0007669"/>
    <property type="project" value="UniProtKB-UniRule"/>
</dbReference>
<dbReference type="PANTHER" id="PTHR46638:SF1">
    <property type="entry name" value="CORRINOID ADENOSYLTRANSFERASE"/>
    <property type="match status" value="1"/>
</dbReference>
<gene>
    <name evidence="9" type="primary">cobO</name>
    <name evidence="9" type="ORF">GHNINEIG_01454</name>
</gene>
<organism evidence="9 10">
    <name type="scientific">Hydrogenovibrio crunogenus</name>
    <dbReference type="NCBI Taxonomy" id="39765"/>
    <lineage>
        <taxon>Bacteria</taxon>
        <taxon>Pseudomonadati</taxon>
        <taxon>Pseudomonadota</taxon>
        <taxon>Gammaproteobacteria</taxon>
        <taxon>Thiotrichales</taxon>
        <taxon>Piscirickettsiaceae</taxon>
        <taxon>Hydrogenovibrio</taxon>
    </lineage>
</organism>
<dbReference type="Proteomes" id="UP000296201">
    <property type="component" value="Chromosome"/>
</dbReference>